<protein>
    <submittedName>
        <fullName evidence="1">Uncharacterized protein</fullName>
    </submittedName>
</protein>
<evidence type="ECO:0000313" key="2">
    <source>
        <dbReference type="Proteomes" id="UP000821845"/>
    </source>
</evidence>
<organism evidence="1 2">
    <name type="scientific">Hyalomma asiaticum</name>
    <name type="common">Tick</name>
    <dbReference type="NCBI Taxonomy" id="266040"/>
    <lineage>
        <taxon>Eukaryota</taxon>
        <taxon>Metazoa</taxon>
        <taxon>Ecdysozoa</taxon>
        <taxon>Arthropoda</taxon>
        <taxon>Chelicerata</taxon>
        <taxon>Arachnida</taxon>
        <taxon>Acari</taxon>
        <taxon>Parasitiformes</taxon>
        <taxon>Ixodida</taxon>
        <taxon>Ixodoidea</taxon>
        <taxon>Ixodidae</taxon>
        <taxon>Hyalomminae</taxon>
        <taxon>Hyalomma</taxon>
    </lineage>
</organism>
<accession>A0ACB7RXW8</accession>
<sequence>MFPSLASTVPYGAARRLTPVIILLCAAPQGVLSVYYGKSLGAIKTFAHGFTGTVYAANDTSIVITGLNYDGKGPAAYFWAGFNVGLDNKADQLLDENGSDKVLKAYQNAVVRLTLGKKITDYKSLGIYCKQFGAAEVVLKDSETMMLKEFEYDATKCAGSAFFVAAPTDNPQPDKMTRLMYDNGKTTKLEGYSKKDVVVTLPEGHSWNEFKWFSVYCVDSKQSYADITIDTALAEKLPLQPSRLLSHPSTDKSPNSVRPGRHWYLREVWSNSNSAPTAKEHGKENSALPVRVAEPLHD</sequence>
<evidence type="ECO:0000313" key="1">
    <source>
        <dbReference type="EMBL" id="KAH6925732.1"/>
    </source>
</evidence>
<dbReference type="EMBL" id="CM023487">
    <property type="protein sequence ID" value="KAH6925732.1"/>
    <property type="molecule type" value="Genomic_DNA"/>
</dbReference>
<keyword evidence="2" id="KW-1185">Reference proteome</keyword>
<proteinExistence type="predicted"/>
<dbReference type="Proteomes" id="UP000821845">
    <property type="component" value="Chromosome 7"/>
</dbReference>
<gene>
    <name evidence="1" type="ORF">HPB50_008994</name>
</gene>
<reference evidence="1" key="1">
    <citation type="submission" date="2020-05" db="EMBL/GenBank/DDBJ databases">
        <title>Large-scale comparative analyses of tick genomes elucidate their genetic diversity and vector capacities.</title>
        <authorList>
            <person name="Jia N."/>
            <person name="Wang J."/>
            <person name="Shi W."/>
            <person name="Du L."/>
            <person name="Sun Y."/>
            <person name="Zhan W."/>
            <person name="Jiang J."/>
            <person name="Wang Q."/>
            <person name="Zhang B."/>
            <person name="Ji P."/>
            <person name="Sakyi L.B."/>
            <person name="Cui X."/>
            <person name="Yuan T."/>
            <person name="Jiang B."/>
            <person name="Yang W."/>
            <person name="Lam T.T.-Y."/>
            <person name="Chang Q."/>
            <person name="Ding S."/>
            <person name="Wang X."/>
            <person name="Zhu J."/>
            <person name="Ruan X."/>
            <person name="Zhao L."/>
            <person name="Wei J."/>
            <person name="Que T."/>
            <person name="Du C."/>
            <person name="Cheng J."/>
            <person name="Dai P."/>
            <person name="Han X."/>
            <person name="Huang E."/>
            <person name="Gao Y."/>
            <person name="Liu J."/>
            <person name="Shao H."/>
            <person name="Ye R."/>
            <person name="Li L."/>
            <person name="Wei W."/>
            <person name="Wang X."/>
            <person name="Wang C."/>
            <person name="Yang T."/>
            <person name="Huo Q."/>
            <person name="Li W."/>
            <person name="Guo W."/>
            <person name="Chen H."/>
            <person name="Zhou L."/>
            <person name="Ni X."/>
            <person name="Tian J."/>
            <person name="Zhou Y."/>
            <person name="Sheng Y."/>
            <person name="Liu T."/>
            <person name="Pan Y."/>
            <person name="Xia L."/>
            <person name="Li J."/>
            <person name="Zhao F."/>
            <person name="Cao W."/>
        </authorList>
    </citation>
    <scope>NUCLEOTIDE SEQUENCE</scope>
    <source>
        <strain evidence="1">Hyas-2018</strain>
    </source>
</reference>
<comment type="caution">
    <text evidence="1">The sequence shown here is derived from an EMBL/GenBank/DDBJ whole genome shotgun (WGS) entry which is preliminary data.</text>
</comment>
<name>A0ACB7RXW8_HYAAI</name>